<dbReference type="PANTHER" id="PTHR47089">
    <property type="entry name" value="ABC TRANSPORTER, PERMEASE PROTEIN"/>
    <property type="match status" value="1"/>
</dbReference>
<comment type="subcellular location">
    <subcellularLocation>
        <location evidence="1">Cell membrane</location>
        <topology evidence="1">Multi-pass membrane protein</topology>
    </subcellularLocation>
</comment>
<feature type="transmembrane region" description="Helical" evidence="7">
    <location>
        <begin position="52"/>
        <end position="73"/>
    </location>
</feature>
<evidence type="ECO:0000256" key="1">
    <source>
        <dbReference type="ARBA" id="ARBA00004651"/>
    </source>
</evidence>
<feature type="transmembrane region" description="Helical" evidence="7">
    <location>
        <begin position="159"/>
        <end position="176"/>
    </location>
</feature>
<evidence type="ECO:0000256" key="4">
    <source>
        <dbReference type="ARBA" id="ARBA00022989"/>
    </source>
</evidence>
<dbReference type="Pfam" id="PF02653">
    <property type="entry name" value="BPD_transp_2"/>
    <property type="match status" value="1"/>
</dbReference>
<dbReference type="CDD" id="cd06580">
    <property type="entry name" value="TM_PBP1_transp_TpRbsC_like"/>
    <property type="match status" value="1"/>
</dbReference>
<dbReference type="RefSeq" id="WP_425547655.1">
    <property type="nucleotide sequence ID" value="NZ_BAABAZ010000004.1"/>
</dbReference>
<dbReference type="PANTHER" id="PTHR47089:SF1">
    <property type="entry name" value="GUANOSINE ABC TRANSPORTER PERMEASE PROTEIN NUPP"/>
    <property type="match status" value="1"/>
</dbReference>
<evidence type="ECO:0000256" key="3">
    <source>
        <dbReference type="ARBA" id="ARBA00022692"/>
    </source>
</evidence>
<feature type="region of interest" description="Disordered" evidence="6">
    <location>
        <begin position="425"/>
        <end position="482"/>
    </location>
</feature>
<keyword evidence="3 7" id="KW-0812">Transmembrane</keyword>
<feature type="transmembrane region" description="Helical" evidence="7">
    <location>
        <begin position="264"/>
        <end position="282"/>
    </location>
</feature>
<sequence length="482" mass="49439">MNAQPAGPGSASGPAPAQDQAVEARPAAGQLPRPAGPGRGATVLEQIFSGTVWVPIGSILLALLAGGVLIAAADPQVQATLGYFFARPSDFFGVAWQTVSEAYSALFRGAIFDWQADTFVRMIRPLTESLVSATPLILTGLGIALGFRSGLFNIGGQGQVILGAMFAGFFGYAIGLPPIVHFLFALLMGAVGGAIWAGIAGVLKARTGANEVIVTIMLNSIAGYLLLYLLKQSWFTQTGSTNPASRTIYETAQLPLLLPPPFRLHAGFLVAILATIVVWWLLERSTVGFELRAVGENARAARTAGVSVSRATILAMVIAGTLSGLGGATTVLGTEHKLSGGIAGSIGFDAITVALLGRSRPLGVFFAGLLFGAFKAGGYLMQSQTGTPIDIVLVVQSIIVLLIAAPPLVRTIFWPLIKARRLVPGQDRGGAEGDTGVGTRAGASGAEGTAAGRGPVSTGASGTDSEGTGQADEDSTGTKGER</sequence>
<keyword evidence="5 7" id="KW-0472">Membrane</keyword>
<evidence type="ECO:0000256" key="7">
    <source>
        <dbReference type="SAM" id="Phobius"/>
    </source>
</evidence>
<feature type="transmembrane region" description="Helical" evidence="7">
    <location>
        <begin position="129"/>
        <end position="147"/>
    </location>
</feature>
<organism evidence="8 9">
    <name type="scientific">Brevibacterium daeguense</name>
    <dbReference type="NCBI Taxonomy" id="909936"/>
    <lineage>
        <taxon>Bacteria</taxon>
        <taxon>Bacillati</taxon>
        <taxon>Actinomycetota</taxon>
        <taxon>Actinomycetes</taxon>
        <taxon>Micrococcales</taxon>
        <taxon>Brevibacteriaceae</taxon>
        <taxon>Brevibacterium</taxon>
    </lineage>
</organism>
<evidence type="ECO:0000256" key="2">
    <source>
        <dbReference type="ARBA" id="ARBA00022475"/>
    </source>
</evidence>
<evidence type="ECO:0000256" key="6">
    <source>
        <dbReference type="SAM" id="MobiDB-lite"/>
    </source>
</evidence>
<keyword evidence="4 7" id="KW-1133">Transmembrane helix</keyword>
<dbReference type="EMBL" id="BAABAZ010000004">
    <property type="protein sequence ID" value="GAA4283591.1"/>
    <property type="molecule type" value="Genomic_DNA"/>
</dbReference>
<evidence type="ECO:0000256" key="5">
    <source>
        <dbReference type="ARBA" id="ARBA00023136"/>
    </source>
</evidence>
<dbReference type="InterPro" id="IPR001851">
    <property type="entry name" value="ABC_transp_permease"/>
</dbReference>
<comment type="caution">
    <text evidence="8">The sequence shown here is derived from an EMBL/GenBank/DDBJ whole genome shotgun (WGS) entry which is preliminary data.</text>
</comment>
<evidence type="ECO:0000313" key="8">
    <source>
        <dbReference type="EMBL" id="GAA4283591.1"/>
    </source>
</evidence>
<feature type="transmembrane region" description="Helical" evidence="7">
    <location>
        <begin position="393"/>
        <end position="413"/>
    </location>
</feature>
<feature type="transmembrane region" description="Helical" evidence="7">
    <location>
        <begin position="182"/>
        <end position="203"/>
    </location>
</feature>
<feature type="transmembrane region" description="Helical" evidence="7">
    <location>
        <begin position="212"/>
        <end position="230"/>
    </location>
</feature>
<keyword evidence="9" id="KW-1185">Reference proteome</keyword>
<feature type="compositionally biased region" description="Polar residues" evidence="6">
    <location>
        <begin position="458"/>
        <end position="468"/>
    </location>
</feature>
<dbReference type="Proteomes" id="UP001501586">
    <property type="component" value="Unassembled WGS sequence"/>
</dbReference>
<name>A0ABP8EI98_9MICO</name>
<feature type="region of interest" description="Disordered" evidence="6">
    <location>
        <begin position="1"/>
        <end position="35"/>
    </location>
</feature>
<reference evidence="9" key="1">
    <citation type="journal article" date="2019" name="Int. J. Syst. Evol. Microbiol.">
        <title>The Global Catalogue of Microorganisms (GCM) 10K type strain sequencing project: providing services to taxonomists for standard genome sequencing and annotation.</title>
        <authorList>
            <consortium name="The Broad Institute Genomics Platform"/>
            <consortium name="The Broad Institute Genome Sequencing Center for Infectious Disease"/>
            <person name="Wu L."/>
            <person name="Ma J."/>
        </authorList>
    </citation>
    <scope>NUCLEOTIDE SEQUENCE [LARGE SCALE GENOMIC DNA]</scope>
    <source>
        <strain evidence="9">JCM 17458</strain>
    </source>
</reference>
<keyword evidence="2" id="KW-1003">Cell membrane</keyword>
<accession>A0ABP8EI98</accession>
<proteinExistence type="predicted"/>
<evidence type="ECO:0000313" key="9">
    <source>
        <dbReference type="Proteomes" id="UP001501586"/>
    </source>
</evidence>
<feature type="compositionally biased region" description="Low complexity" evidence="6">
    <location>
        <begin position="438"/>
        <end position="454"/>
    </location>
</feature>
<feature type="transmembrane region" description="Helical" evidence="7">
    <location>
        <begin position="363"/>
        <end position="381"/>
    </location>
</feature>
<feature type="compositionally biased region" description="Low complexity" evidence="6">
    <location>
        <begin position="1"/>
        <end position="18"/>
    </location>
</feature>
<feature type="transmembrane region" description="Helical" evidence="7">
    <location>
        <begin position="338"/>
        <end position="356"/>
    </location>
</feature>
<feature type="transmembrane region" description="Helical" evidence="7">
    <location>
        <begin position="311"/>
        <end position="332"/>
    </location>
</feature>
<protein>
    <submittedName>
        <fullName evidence="8">ABC transporter permease</fullName>
    </submittedName>
</protein>
<gene>
    <name evidence="8" type="ORF">GCM10022261_11220</name>
</gene>